<keyword evidence="7" id="KW-1185">Reference proteome</keyword>
<protein>
    <recommendedName>
        <fullName evidence="8">Nucleoside phosphorylase domain-containing protein</fullName>
    </recommendedName>
</protein>
<sequence length="1433" mass="159946">MSVPLVAPSSSSTAEYLYWLSQMLYVARLSEWLVTDTPIYNNCGILFTLLPLHSTLSISQEDYTVGWVCALPVELAAAQLMLDEEHDDLERDPADNHDNLYVLGSIGGHNVAIGCLPAGQTGTNSAAVVATQMLATFKKIRIGLMVGIGGGVPSTQADVRLGDVVVSQPDATFGGVVQYDLGKSTVNGFLRTGLLNSPPRTLLNAVSRVQANELLERSGLSKHALRLERLSKFQRDNTGPDVLFAAEYDHENPHARTCDRCRTDKRISRQPRNTNGGVSVHYGTIASGNRVMKNAAERDKASAQLGGVLCFEMEAAGLMNAFPCLVVRGICDYADSHKNDRWQPYAAGIAAAYAKELLLVIKPTEVANSWTADNVMRGSSDAQELDIPQSTSHATNLHILPTSSRGTSHEGSHQPSSNALHPKTKLEISTLSDEQRNRIKDSLHFKQRDARLLTLKQAQAKTCRWLLKNAQYSDWMHVDKLKQHRGFFWIKGKPGSGKSIMMKFLFSQAKRTMKKCLVLSFFFNARGDDLEKSTTGLYRALLLQLLDHAPQAWKIFDSYEKSAFEFMEDSGWQNETLRELFTRCLQELGDQRVVCYVDALDECPEEDIRDMVSFFEELGEIEEAAEFRVCFSSRHYPEISIRTGLQLVLETEPEHTNDITLYIYTHLKIGTTAQVEDIRAEILRKSSGIFLWVHLVIPMLNKEYDTGRIKALKKRLALVPAGLHDLFVDMLTRDQKNPEYLTVCVQVILYAARPLKAEEFRIAVESFCEGEYALDHSHSDQMTAENLRKFVLDASKGLAEITKSKEPTVQWIHESVRDFFLKEDGMKKLQRNVVNPQGLGHSTFLKICLQQLDAVYVYLARTLPHGGLTSWSHFLLPEQGRLKLSGAPLMRYVMDFTFWHADCAQKSGLDQTSFLESFRKLYQSTWVRIHDILDKTGDTDACLLYLLAKYGCAELIRIHPERRNHLLLEGGQYGLPLVAALYAGHAAAARALVGLSLEPEEKSTTAVRPQLHRNLALKRESFRESRKVLTYLCEFGDADILRSVFKAETSFISTACFIVTQALGGPVSFWHCFSYASSEAVVEVLVELGALGSRASDWYAANTVPLARYAAITVPLASIDEKPVGMPLEHLKSVLKKHPALNNDSDCWGGHESLLVYAAAKGFDGIAKLCIEESFQLFKAGLQSEKDNQDLEQALFEIICQPHNEEVVSLLLARANLNLEAKNKEGMTPLLWALYQGRKTYVRLFLNAGSDAIARDSKCGATSLILAVKLGDLSSFRLLLAQPGCRPNVRDDLGRTALMWCAMVADACAITMISDLLKRKDVHPNLKDRSGRTALMRAVESGNVGLVQVLLRSDGTRPDFGSCHRSTPLRRSFLLYVKDGHEDFLEIARRLLWTGHADPHCPRKLPTPTEIAYAHKSTELIRLLEVYNEGAFA</sequence>
<keyword evidence="1" id="KW-0677">Repeat</keyword>
<dbReference type="Proteomes" id="UP000651452">
    <property type="component" value="Unassembled WGS sequence"/>
</dbReference>
<evidence type="ECO:0000313" key="6">
    <source>
        <dbReference type="EMBL" id="KAF9691796.1"/>
    </source>
</evidence>
<dbReference type="PANTHER" id="PTHR46082">
    <property type="entry name" value="ATP/GTP-BINDING PROTEIN-RELATED"/>
    <property type="match status" value="1"/>
</dbReference>
<keyword evidence="2" id="KW-0040">ANK repeat</keyword>
<dbReference type="InterPro" id="IPR035994">
    <property type="entry name" value="Nucleoside_phosphorylase_sf"/>
</dbReference>
<evidence type="ECO:0008006" key="8">
    <source>
        <dbReference type="Google" id="ProtNLM"/>
    </source>
</evidence>
<feature type="domain" description="Nucleoside phosphorylase" evidence="4">
    <location>
        <begin position="65"/>
        <end position="340"/>
    </location>
</feature>
<dbReference type="GO" id="GO:0009116">
    <property type="term" value="P:nucleoside metabolic process"/>
    <property type="evidence" value="ECO:0007669"/>
    <property type="project" value="InterPro"/>
</dbReference>
<dbReference type="SMART" id="SM00248">
    <property type="entry name" value="ANK"/>
    <property type="match status" value="6"/>
</dbReference>
<feature type="repeat" description="ANK" evidence="2">
    <location>
        <begin position="1225"/>
        <end position="1257"/>
    </location>
</feature>
<dbReference type="Pfam" id="PF24883">
    <property type="entry name" value="NPHP3_N"/>
    <property type="match status" value="1"/>
</dbReference>
<dbReference type="SUPFAM" id="SSF52540">
    <property type="entry name" value="P-loop containing nucleoside triphosphate hydrolases"/>
    <property type="match status" value="1"/>
</dbReference>
<proteinExistence type="predicted"/>
<dbReference type="InterPro" id="IPR002110">
    <property type="entry name" value="Ankyrin_rpt"/>
</dbReference>
<dbReference type="PANTHER" id="PTHR46082:SF11">
    <property type="entry name" value="AAA+ ATPASE DOMAIN-CONTAINING PROTEIN-RELATED"/>
    <property type="match status" value="1"/>
</dbReference>
<dbReference type="SUPFAM" id="SSF53167">
    <property type="entry name" value="Purine and uridine phosphorylases"/>
    <property type="match status" value="1"/>
</dbReference>
<dbReference type="InterPro" id="IPR027417">
    <property type="entry name" value="P-loop_NTPase"/>
</dbReference>
<evidence type="ECO:0000259" key="5">
    <source>
        <dbReference type="Pfam" id="PF24883"/>
    </source>
</evidence>
<evidence type="ECO:0000256" key="1">
    <source>
        <dbReference type="ARBA" id="ARBA00022737"/>
    </source>
</evidence>
<dbReference type="InterPro" id="IPR056884">
    <property type="entry name" value="NPHP3-like_N"/>
</dbReference>
<evidence type="ECO:0000313" key="7">
    <source>
        <dbReference type="Proteomes" id="UP000651452"/>
    </source>
</evidence>
<dbReference type="GO" id="GO:0003824">
    <property type="term" value="F:catalytic activity"/>
    <property type="evidence" value="ECO:0007669"/>
    <property type="project" value="InterPro"/>
</dbReference>
<gene>
    <name evidence="6" type="ORF">EKO04_010518</name>
</gene>
<dbReference type="InterPro" id="IPR053137">
    <property type="entry name" value="NLR-like"/>
</dbReference>
<dbReference type="InterPro" id="IPR036770">
    <property type="entry name" value="Ankyrin_rpt-contain_sf"/>
</dbReference>
<reference evidence="6" key="1">
    <citation type="submission" date="2018-12" db="EMBL/GenBank/DDBJ databases">
        <authorList>
            <person name="Syme R.A."/>
            <person name="Farfan-Caceres L."/>
            <person name="Lichtenzveig J."/>
        </authorList>
    </citation>
    <scope>NUCLEOTIDE SEQUENCE</scope>
    <source>
        <strain evidence="6">Al4</strain>
    </source>
</reference>
<dbReference type="PROSITE" id="PS50088">
    <property type="entry name" value="ANK_REPEAT"/>
    <property type="match status" value="1"/>
</dbReference>
<evidence type="ECO:0000256" key="3">
    <source>
        <dbReference type="SAM" id="MobiDB-lite"/>
    </source>
</evidence>
<organism evidence="6 7">
    <name type="scientific">Ascochyta lentis</name>
    <dbReference type="NCBI Taxonomy" id="205686"/>
    <lineage>
        <taxon>Eukaryota</taxon>
        <taxon>Fungi</taxon>
        <taxon>Dikarya</taxon>
        <taxon>Ascomycota</taxon>
        <taxon>Pezizomycotina</taxon>
        <taxon>Dothideomycetes</taxon>
        <taxon>Pleosporomycetidae</taxon>
        <taxon>Pleosporales</taxon>
        <taxon>Pleosporineae</taxon>
        <taxon>Didymellaceae</taxon>
        <taxon>Ascochyta</taxon>
    </lineage>
</organism>
<feature type="region of interest" description="Disordered" evidence="3">
    <location>
        <begin position="399"/>
        <end position="424"/>
    </location>
</feature>
<dbReference type="InterPro" id="IPR000845">
    <property type="entry name" value="Nucleoside_phosphorylase_d"/>
</dbReference>
<name>A0A8H7IXD6_9PLEO</name>
<dbReference type="EMBL" id="RZGK01000020">
    <property type="protein sequence ID" value="KAF9691796.1"/>
    <property type="molecule type" value="Genomic_DNA"/>
</dbReference>
<evidence type="ECO:0000259" key="4">
    <source>
        <dbReference type="Pfam" id="PF01048"/>
    </source>
</evidence>
<feature type="domain" description="Nephrocystin 3-like N-terminal" evidence="5">
    <location>
        <begin position="462"/>
        <end position="634"/>
    </location>
</feature>
<dbReference type="Gene3D" id="1.25.40.20">
    <property type="entry name" value="Ankyrin repeat-containing domain"/>
    <property type="match status" value="1"/>
</dbReference>
<dbReference type="PROSITE" id="PS50297">
    <property type="entry name" value="ANK_REP_REGION"/>
    <property type="match status" value="1"/>
</dbReference>
<dbReference type="Pfam" id="PF01048">
    <property type="entry name" value="PNP_UDP_1"/>
    <property type="match status" value="1"/>
</dbReference>
<dbReference type="Gene3D" id="3.40.50.1580">
    <property type="entry name" value="Nucleoside phosphorylase domain"/>
    <property type="match status" value="1"/>
</dbReference>
<dbReference type="Gene3D" id="3.40.50.300">
    <property type="entry name" value="P-loop containing nucleotide triphosphate hydrolases"/>
    <property type="match status" value="1"/>
</dbReference>
<dbReference type="OrthoDB" id="194358at2759"/>
<dbReference type="SUPFAM" id="SSF48403">
    <property type="entry name" value="Ankyrin repeat"/>
    <property type="match status" value="1"/>
</dbReference>
<evidence type="ECO:0000256" key="2">
    <source>
        <dbReference type="PROSITE-ProRule" id="PRU00023"/>
    </source>
</evidence>
<comment type="caution">
    <text evidence="6">The sequence shown here is derived from an EMBL/GenBank/DDBJ whole genome shotgun (WGS) entry which is preliminary data.</text>
</comment>
<reference evidence="6" key="2">
    <citation type="submission" date="2020-09" db="EMBL/GenBank/DDBJ databases">
        <title>Reference genome assembly for Australian Ascochyta lentis isolate Al4.</title>
        <authorList>
            <person name="Lee R.C."/>
            <person name="Farfan-Caceres L.M."/>
            <person name="Debler J.W."/>
            <person name="Williams A.H."/>
            <person name="Henares B.M."/>
        </authorList>
    </citation>
    <scope>NUCLEOTIDE SEQUENCE</scope>
    <source>
        <strain evidence="6">Al4</strain>
    </source>
</reference>
<dbReference type="Pfam" id="PF12796">
    <property type="entry name" value="Ank_2"/>
    <property type="match status" value="2"/>
</dbReference>
<accession>A0A8H7IXD6</accession>